<sequence>MSNNTSNGSSGGGERDLVHYYKVLKQFLDISDDPTKAKSNSSRAQRAREKLLKLSFTQFKELSTDVYDELRRRIDESRGEPDYLLPKKTFHPKRNQARQKLASLPQSRFKDLVSDISFEIERRELHISKARKDSTISMSTNASSILTSSTSDKSSNNGGGGGYHSRQPSRLTQDSHPQYLQNGGGDSGTTAGDDSTISQIPTTNNNNTIDSDSINHTGHSIGVQQATIIPKKANLDWSSDEDEEKQQQQQEKQIQEQHVEDDEPRKVRLSFPTLQPENEEVSRLESLVSELQQQLKESKFETTKLQEKFESIQTELQFSVNQNKSLAEQLENLLEEKDSWINKQNDSIERTNEIENELQQLKSLNEELKLENETLKNEPKINVTSPSKSLTGKPKAIQKSIETFLDKLDQLDSTPTKSIPPPTIVELRNQVKLWQRRYEDSRSSGIAKSIKKASLSTTDLNKFVSPQGLISIRLVSDVQASLESFLVYLSQDNFDPDILFEKISKISVIVNEIATQGDNHQFNSNENSVLLRESISHVLTATRYHAVYKNLLPKFVIEKAIGELCFIMCDLISNCKLNENSTNLRMIESYNTPIENKVPKKLVSEDFGVRPLRMANKLKVNQQNQQQSSSHPSSSPKQGISFARISPRSTLTRQPSQPRPQEEQQPEQSPQSQSQSQQQPPLTSPKSEVENSPFIETSNEPTIPTRFGRKPPVESSPEQQKAEHSPKDTKVSPTVGRNINQLTSKFESRRSTSPTALKLNGNSPTNNRGVFQIAQKYNIPNGSNNDRTPKTSPISKKSNILDKVRQFEASPDSKVKVTSPITGGGQQPQQQQQHVKNVSIDSIESGSSQEKQQQNGGGGLSEPFNVRENEPKKVVGFKTLREKLEDSKNLDNNSTSFDSADDTEGHDDKRLSNSTAETTPSNEEPSAIGSDLLKDKETTITPTSPIPQPTVSQETIQLQKPRVTIQDPPHHHESESEEYSEDEQEPEENTYQKQARQRQEYRKSMAAATFNVDLFDIDDPDNTLTQVLLYLEHQTVEVINTIQSLLSAIKKPNATRGELREKSAAITIVISQMTEATNTSMNQTRNAQLKEHGSWVVRSLEDCYHRMDNLCKPTQEKLDSGFADKNFKQRLAGISFDIAKCTKELVKTVEEASLKEDIEHLSARINHGEVVDLT</sequence>
<dbReference type="SMART" id="SM00555">
    <property type="entry name" value="GIT"/>
    <property type="match status" value="2"/>
</dbReference>
<feature type="compositionally biased region" description="Basic and acidic residues" evidence="3">
    <location>
        <begin position="865"/>
        <end position="889"/>
    </location>
</feature>
<feature type="compositionally biased region" description="Acidic residues" evidence="3">
    <location>
        <begin position="975"/>
        <end position="988"/>
    </location>
</feature>
<feature type="compositionally biased region" description="Polar residues" evidence="3">
    <location>
        <begin position="778"/>
        <end position="798"/>
    </location>
</feature>
<feature type="compositionally biased region" description="Polar residues" evidence="3">
    <location>
        <begin position="834"/>
        <end position="854"/>
    </location>
</feature>
<feature type="region of interest" description="Disordered" evidence="3">
    <location>
        <begin position="964"/>
        <end position="1000"/>
    </location>
</feature>
<dbReference type="GO" id="GO:0005826">
    <property type="term" value="C:actomyosin contractile ring"/>
    <property type="evidence" value="ECO:0007669"/>
    <property type="project" value="TreeGrafter"/>
</dbReference>
<dbReference type="GO" id="GO:0005078">
    <property type="term" value="F:MAP-kinase scaffold activity"/>
    <property type="evidence" value="ECO:0007669"/>
    <property type="project" value="TreeGrafter"/>
</dbReference>
<feature type="region of interest" description="Disordered" evidence="3">
    <location>
        <begin position="141"/>
        <end position="217"/>
    </location>
</feature>
<dbReference type="InterPro" id="IPR022018">
    <property type="entry name" value="GIT1_C"/>
</dbReference>
<dbReference type="GO" id="GO:0000131">
    <property type="term" value="C:incipient cellular bud site"/>
    <property type="evidence" value="ECO:0007669"/>
    <property type="project" value="TreeGrafter"/>
</dbReference>
<dbReference type="RefSeq" id="XP_049260921.1">
    <property type="nucleotide sequence ID" value="XM_049409911.1"/>
</dbReference>
<dbReference type="GO" id="GO:0005935">
    <property type="term" value="C:cellular bud neck"/>
    <property type="evidence" value="ECO:0007669"/>
    <property type="project" value="TreeGrafter"/>
</dbReference>
<feature type="compositionally biased region" description="Low complexity" evidence="3">
    <location>
        <begin position="621"/>
        <end position="638"/>
    </location>
</feature>
<feature type="compositionally biased region" description="Low complexity" evidence="3">
    <location>
        <begin position="141"/>
        <end position="156"/>
    </location>
</feature>
<feature type="region of interest" description="Disordered" evidence="3">
    <location>
        <begin position="236"/>
        <end position="267"/>
    </location>
</feature>
<dbReference type="PANTHER" id="PTHR21601:SF0">
    <property type="entry name" value="PROTEIN SPA2-RELATED"/>
    <property type="match status" value="1"/>
</dbReference>
<dbReference type="EMBL" id="JAGSYN010000275">
    <property type="protein sequence ID" value="KAG7660688.1"/>
    <property type="molecule type" value="Genomic_DNA"/>
</dbReference>
<evidence type="ECO:0000256" key="3">
    <source>
        <dbReference type="SAM" id="MobiDB-lite"/>
    </source>
</evidence>
<accession>A0A8J5QDF6</accession>
<evidence type="ECO:0000256" key="1">
    <source>
        <dbReference type="ARBA" id="ARBA00022737"/>
    </source>
</evidence>
<keyword evidence="6" id="KW-1185">Reference proteome</keyword>
<feature type="domain" description="GIT Spa2 homology (SHD)" evidence="4">
    <location>
        <begin position="47"/>
        <end position="77"/>
    </location>
</feature>
<evidence type="ECO:0000259" key="4">
    <source>
        <dbReference type="SMART" id="SM00555"/>
    </source>
</evidence>
<dbReference type="InterPro" id="IPR039892">
    <property type="entry name" value="Spa2/Sph1"/>
</dbReference>
<feature type="compositionally biased region" description="Low complexity" evidence="3">
    <location>
        <begin position="666"/>
        <end position="681"/>
    </location>
</feature>
<dbReference type="Pfam" id="PF12205">
    <property type="entry name" value="GIT1_C"/>
    <property type="match status" value="1"/>
</dbReference>
<evidence type="ECO:0000313" key="5">
    <source>
        <dbReference type="EMBL" id="KAG7660688.1"/>
    </source>
</evidence>
<feature type="compositionally biased region" description="Basic and acidic residues" evidence="3">
    <location>
        <begin position="253"/>
        <end position="266"/>
    </location>
</feature>
<keyword evidence="1" id="KW-0677">Repeat</keyword>
<evidence type="ECO:0000256" key="2">
    <source>
        <dbReference type="SAM" id="Coils"/>
    </source>
</evidence>
<feature type="domain" description="GIT Spa2 homology (SHD)" evidence="4">
    <location>
        <begin position="97"/>
        <end position="127"/>
    </location>
</feature>
<dbReference type="InterPro" id="IPR013724">
    <property type="entry name" value="GIT_SHD"/>
</dbReference>
<dbReference type="GO" id="GO:0036267">
    <property type="term" value="P:invasive filamentous growth"/>
    <property type="evidence" value="ECO:0007669"/>
    <property type="project" value="TreeGrafter"/>
</dbReference>
<feature type="region of interest" description="Disordered" evidence="3">
    <location>
        <begin position="619"/>
        <end position="931"/>
    </location>
</feature>
<dbReference type="Proteomes" id="UP000694255">
    <property type="component" value="Unassembled WGS sequence"/>
</dbReference>
<feature type="compositionally biased region" description="Basic and acidic residues" evidence="3">
    <location>
        <begin position="799"/>
        <end position="815"/>
    </location>
</feature>
<dbReference type="GO" id="GO:0007124">
    <property type="term" value="P:pseudohyphal growth"/>
    <property type="evidence" value="ECO:0007669"/>
    <property type="project" value="TreeGrafter"/>
</dbReference>
<feature type="coiled-coil region" evidence="2">
    <location>
        <begin position="274"/>
        <end position="378"/>
    </location>
</feature>
<dbReference type="OrthoDB" id="5588096at2759"/>
<dbReference type="PANTHER" id="PTHR21601">
    <property type="entry name" value="SPA2 PROTEIN"/>
    <property type="match status" value="1"/>
</dbReference>
<dbReference type="GO" id="GO:0043332">
    <property type="term" value="C:mating projection tip"/>
    <property type="evidence" value="ECO:0007669"/>
    <property type="project" value="TreeGrafter"/>
</dbReference>
<feature type="compositionally biased region" description="Low complexity" evidence="3">
    <location>
        <begin position="188"/>
        <end position="215"/>
    </location>
</feature>
<evidence type="ECO:0000313" key="6">
    <source>
        <dbReference type="Proteomes" id="UP000694255"/>
    </source>
</evidence>
<reference evidence="5 6" key="1">
    <citation type="journal article" date="2021" name="DNA Res.">
        <title>Genome analysis of Candida subhashii reveals its hybrid nature and dual mitochondrial genome conformations.</title>
        <authorList>
            <person name="Mixao V."/>
            <person name="Hegedusova E."/>
            <person name="Saus E."/>
            <person name="Pryszcz L.P."/>
            <person name="Cillingova A."/>
            <person name="Nosek J."/>
            <person name="Gabaldon T."/>
        </authorList>
    </citation>
    <scope>NUCLEOTIDE SEQUENCE [LARGE SCALE GENOMIC DNA]</scope>
    <source>
        <strain evidence="5 6">CBS 10753</strain>
    </source>
</reference>
<dbReference type="GeneID" id="73472605"/>
<organism evidence="5 6">
    <name type="scientific">[Candida] subhashii</name>
    <dbReference type="NCBI Taxonomy" id="561895"/>
    <lineage>
        <taxon>Eukaryota</taxon>
        <taxon>Fungi</taxon>
        <taxon>Dikarya</taxon>
        <taxon>Ascomycota</taxon>
        <taxon>Saccharomycotina</taxon>
        <taxon>Pichiomycetes</taxon>
        <taxon>Debaryomycetaceae</taxon>
        <taxon>Spathaspora</taxon>
    </lineage>
</organism>
<feature type="compositionally biased region" description="Basic and acidic residues" evidence="3">
    <location>
        <begin position="720"/>
        <end position="730"/>
    </location>
</feature>
<name>A0A8J5QDF6_9ASCO</name>
<dbReference type="Pfam" id="PF08518">
    <property type="entry name" value="GIT_SHD"/>
    <property type="match status" value="2"/>
</dbReference>
<protein>
    <submittedName>
        <fullName evidence="5">SPA2</fullName>
    </submittedName>
</protein>
<dbReference type="AlphaFoldDB" id="A0A8J5QDF6"/>
<feature type="compositionally biased region" description="Polar residues" evidence="3">
    <location>
        <begin position="166"/>
        <end position="181"/>
    </location>
</feature>
<dbReference type="GO" id="GO:0005934">
    <property type="term" value="C:cellular bud tip"/>
    <property type="evidence" value="ECO:0007669"/>
    <property type="project" value="TreeGrafter"/>
</dbReference>
<dbReference type="GO" id="GO:1902716">
    <property type="term" value="C:cell cortex of growing cell tip"/>
    <property type="evidence" value="ECO:0007669"/>
    <property type="project" value="TreeGrafter"/>
</dbReference>
<dbReference type="GO" id="GO:0007121">
    <property type="term" value="P:bipolar cellular bud site selection"/>
    <property type="evidence" value="ECO:0007669"/>
    <property type="project" value="TreeGrafter"/>
</dbReference>
<comment type="caution">
    <text evidence="5">The sequence shown here is derived from an EMBL/GenBank/DDBJ whole genome shotgun (WGS) entry which is preliminary data.</text>
</comment>
<gene>
    <name evidence="5" type="ORF">J8A68_005805</name>
</gene>
<feature type="compositionally biased region" description="Polar residues" evidence="3">
    <location>
        <begin position="731"/>
        <end position="769"/>
    </location>
</feature>
<proteinExistence type="predicted"/>
<feature type="compositionally biased region" description="Polar residues" evidence="3">
    <location>
        <begin position="912"/>
        <end position="924"/>
    </location>
</feature>
<keyword evidence="2" id="KW-0175">Coiled coil</keyword>